<protein>
    <submittedName>
        <fullName evidence="1">Uncharacterized protein</fullName>
    </submittedName>
</protein>
<evidence type="ECO:0000313" key="2">
    <source>
        <dbReference type="Proteomes" id="UP001154266"/>
    </source>
</evidence>
<dbReference type="RefSeq" id="WP_278220029.1">
    <property type="nucleotide sequence ID" value="NZ_JAKZMO010000003.1"/>
</dbReference>
<proteinExistence type="predicted"/>
<comment type="caution">
    <text evidence="1">The sequence shown here is derived from an EMBL/GenBank/DDBJ whole genome shotgun (WGS) entry which is preliminary data.</text>
</comment>
<evidence type="ECO:0000313" key="1">
    <source>
        <dbReference type="EMBL" id="MDG5482152.1"/>
    </source>
</evidence>
<dbReference type="Proteomes" id="UP001154266">
    <property type="component" value="Unassembled WGS sequence"/>
</dbReference>
<keyword evidence="2" id="KW-1185">Reference proteome</keyword>
<reference evidence="1" key="1">
    <citation type="journal article" date="2023" name="Environ. Microbiol.">
        <title>The 2-methylpropene degradation pathway in Mycobacteriaceae family strains.</title>
        <authorList>
            <person name="Helbich S."/>
            <person name="Barrantes I."/>
            <person name="Dos Anjos Borges L.G."/>
            <person name="Pieper D.H."/>
            <person name="Vainshtein Y."/>
            <person name="Sohn K."/>
            <person name="Engesser K.H."/>
        </authorList>
    </citation>
    <scope>NUCLEOTIDE SEQUENCE</scope>
    <source>
        <strain evidence="1">IBE100</strain>
    </source>
</reference>
<gene>
    <name evidence="1" type="ORF">MNO81_05005</name>
</gene>
<accession>A0ABT6GL86</accession>
<organism evidence="1 2">
    <name type="scientific">Mycolicibacterium gadium</name>
    <name type="common">Mycobacterium gadium</name>
    <dbReference type="NCBI Taxonomy" id="1794"/>
    <lineage>
        <taxon>Bacteria</taxon>
        <taxon>Bacillati</taxon>
        <taxon>Actinomycetota</taxon>
        <taxon>Actinomycetes</taxon>
        <taxon>Mycobacteriales</taxon>
        <taxon>Mycobacteriaceae</taxon>
        <taxon>Mycolicibacterium</taxon>
    </lineage>
</organism>
<name>A0ABT6GL86_MYCGU</name>
<sequence length="86" mass="9438">MRPVGDRRLVRCDIAPEVAANFMAIRNRHVNNLLLLRGMDVAEHYWAPGIDMLRVEVLPGWDGLVDGGGYGGGRHVSLVSEPFIAA</sequence>
<dbReference type="EMBL" id="JAKZMO010000003">
    <property type="protein sequence ID" value="MDG5482152.1"/>
    <property type="molecule type" value="Genomic_DNA"/>
</dbReference>